<evidence type="ECO:0000313" key="1">
    <source>
        <dbReference type="EMBL" id="SDF04719.1"/>
    </source>
</evidence>
<accession>A0A1G7HX89</accession>
<dbReference type="AlphaFoldDB" id="A0A1G7HX89"/>
<dbReference type="STRING" id="1391627.SAMN05216464_11253"/>
<keyword evidence="2" id="KW-1185">Reference proteome</keyword>
<dbReference type="EMBL" id="FNAI01000012">
    <property type="protein sequence ID" value="SDF04719.1"/>
    <property type="molecule type" value="Genomic_DNA"/>
</dbReference>
<reference evidence="1 2" key="1">
    <citation type="submission" date="2016-10" db="EMBL/GenBank/DDBJ databases">
        <authorList>
            <person name="de Groot N.N."/>
        </authorList>
    </citation>
    <scope>NUCLEOTIDE SEQUENCE [LARGE SCALE GENOMIC DNA]</scope>
    <source>
        <strain evidence="1 2">47C3B</strain>
    </source>
</reference>
<protein>
    <submittedName>
        <fullName evidence="1">Uncharacterized protein</fullName>
    </submittedName>
</protein>
<sequence>MIFDNFMKIVLAIGVDIHRFKINLRLAISRRIKIN</sequence>
<name>A0A1G7HX89_9SPHI</name>
<dbReference type="Proteomes" id="UP000199072">
    <property type="component" value="Unassembled WGS sequence"/>
</dbReference>
<evidence type="ECO:0000313" key="2">
    <source>
        <dbReference type="Proteomes" id="UP000199072"/>
    </source>
</evidence>
<proteinExistence type="predicted"/>
<organism evidence="1 2">
    <name type="scientific">Mucilaginibacter pineti</name>
    <dbReference type="NCBI Taxonomy" id="1391627"/>
    <lineage>
        <taxon>Bacteria</taxon>
        <taxon>Pseudomonadati</taxon>
        <taxon>Bacteroidota</taxon>
        <taxon>Sphingobacteriia</taxon>
        <taxon>Sphingobacteriales</taxon>
        <taxon>Sphingobacteriaceae</taxon>
        <taxon>Mucilaginibacter</taxon>
    </lineage>
</organism>
<gene>
    <name evidence="1" type="ORF">SAMN05216464_11253</name>
</gene>